<gene>
    <name evidence="2" type="ORF">FHR37_004514</name>
    <name evidence="3" type="ORF">SAMN05421678_103230</name>
</gene>
<keyword evidence="1" id="KW-0812">Transmembrane</keyword>
<dbReference type="RefSeq" id="WP_092882229.1">
    <property type="nucleotide sequence ID" value="NZ_FOOI01000003.1"/>
</dbReference>
<sequence>MADTYAEIIRGAVILVVVLGLVAASAALVFGAGIRTALSVLLEFLVAAGLLRLSLAHTWAAILLAVATIVIRRIIVAGFSIPLSGPRKPVGSGR</sequence>
<keyword evidence="1" id="KW-0472">Membrane</keyword>
<dbReference type="Proteomes" id="UP000199052">
    <property type="component" value="Unassembled WGS sequence"/>
</dbReference>
<evidence type="ECO:0008006" key="6">
    <source>
        <dbReference type="Google" id="ProtNLM"/>
    </source>
</evidence>
<dbReference type="STRING" id="504797.SAMN05421678_103230"/>
<reference evidence="3 4" key="1">
    <citation type="submission" date="2016-10" db="EMBL/GenBank/DDBJ databases">
        <authorList>
            <person name="de Groot N.N."/>
        </authorList>
    </citation>
    <scope>NUCLEOTIDE SEQUENCE [LARGE SCALE GENOMIC DNA]</scope>
    <source>
        <strain evidence="3 4">CPCC 202808</strain>
    </source>
</reference>
<evidence type="ECO:0000256" key="1">
    <source>
        <dbReference type="SAM" id="Phobius"/>
    </source>
</evidence>
<feature type="transmembrane region" description="Helical" evidence="1">
    <location>
        <begin position="12"/>
        <end position="32"/>
    </location>
</feature>
<keyword evidence="1" id="KW-1133">Transmembrane helix</keyword>
<dbReference type="EMBL" id="JACBZA010000001">
    <property type="protein sequence ID" value="NYH85663.1"/>
    <property type="molecule type" value="Genomic_DNA"/>
</dbReference>
<dbReference type="EMBL" id="FOOI01000003">
    <property type="protein sequence ID" value="SFF99282.1"/>
    <property type="molecule type" value="Genomic_DNA"/>
</dbReference>
<evidence type="ECO:0000313" key="2">
    <source>
        <dbReference type="EMBL" id="NYH85663.1"/>
    </source>
</evidence>
<reference evidence="2 5" key="2">
    <citation type="submission" date="2020-07" db="EMBL/GenBank/DDBJ databases">
        <title>Sequencing the genomes of 1000 actinobacteria strains.</title>
        <authorList>
            <person name="Klenk H.-P."/>
        </authorList>
    </citation>
    <scope>NUCLEOTIDE SEQUENCE [LARGE SCALE GENOMIC DNA]</scope>
    <source>
        <strain evidence="2 5">DSM 45117</strain>
    </source>
</reference>
<evidence type="ECO:0000313" key="4">
    <source>
        <dbReference type="Proteomes" id="UP000199052"/>
    </source>
</evidence>
<proteinExistence type="predicted"/>
<accession>A0A1I2N681</accession>
<dbReference type="Proteomes" id="UP000533017">
    <property type="component" value="Unassembled WGS sequence"/>
</dbReference>
<organism evidence="3 4">
    <name type="scientific">Actinopolymorpha cephalotaxi</name>
    <dbReference type="NCBI Taxonomy" id="504797"/>
    <lineage>
        <taxon>Bacteria</taxon>
        <taxon>Bacillati</taxon>
        <taxon>Actinomycetota</taxon>
        <taxon>Actinomycetes</taxon>
        <taxon>Propionibacteriales</taxon>
        <taxon>Actinopolymorphaceae</taxon>
        <taxon>Actinopolymorpha</taxon>
    </lineage>
</organism>
<protein>
    <recommendedName>
        <fullName evidence="6">DUF1622 domain-containing protein</fullName>
    </recommendedName>
</protein>
<feature type="transmembrane region" description="Helical" evidence="1">
    <location>
        <begin position="44"/>
        <end position="71"/>
    </location>
</feature>
<evidence type="ECO:0000313" key="3">
    <source>
        <dbReference type="EMBL" id="SFF99282.1"/>
    </source>
</evidence>
<evidence type="ECO:0000313" key="5">
    <source>
        <dbReference type="Proteomes" id="UP000533017"/>
    </source>
</evidence>
<name>A0A1I2N681_9ACTN</name>
<dbReference type="AlphaFoldDB" id="A0A1I2N681"/>
<keyword evidence="5" id="KW-1185">Reference proteome</keyword>